<evidence type="ECO:0000313" key="3">
    <source>
        <dbReference type="Proteomes" id="UP000436006"/>
    </source>
</evidence>
<comment type="caution">
    <text evidence="2">The sequence shown here is derived from an EMBL/GenBank/DDBJ whole genome shotgun (WGS) entry which is preliminary data.</text>
</comment>
<dbReference type="Proteomes" id="UP000436006">
    <property type="component" value="Unassembled WGS sequence"/>
</dbReference>
<dbReference type="AlphaFoldDB" id="A0A7K1SGL1"/>
<gene>
    <name evidence="2" type="ORF">GO755_23020</name>
</gene>
<organism evidence="2 3">
    <name type="scientific">Spirosoma arboris</name>
    <dbReference type="NCBI Taxonomy" id="2682092"/>
    <lineage>
        <taxon>Bacteria</taxon>
        <taxon>Pseudomonadati</taxon>
        <taxon>Bacteroidota</taxon>
        <taxon>Cytophagia</taxon>
        <taxon>Cytophagales</taxon>
        <taxon>Cytophagaceae</taxon>
        <taxon>Spirosoma</taxon>
    </lineage>
</organism>
<feature type="chain" id="PRO_5029744373" evidence="1">
    <location>
        <begin position="21"/>
        <end position="127"/>
    </location>
</feature>
<keyword evidence="3" id="KW-1185">Reference proteome</keyword>
<sequence>MKALTVLLISVSLLPAAVQARSNAEPVKPLNNPIYSVNNYKQPHLTTASTNWNSTEVVWVNKVTASTTPIVNYKSQLAADHPSGSIIYNPHNELINWSYKTPHDLQSKGAEGEFHVRKHHNHSTVGH</sequence>
<dbReference type="EMBL" id="WPIN01000009">
    <property type="protein sequence ID" value="MVM32931.1"/>
    <property type="molecule type" value="Genomic_DNA"/>
</dbReference>
<evidence type="ECO:0000256" key="1">
    <source>
        <dbReference type="SAM" id="SignalP"/>
    </source>
</evidence>
<protein>
    <submittedName>
        <fullName evidence="2">Uncharacterized protein</fullName>
    </submittedName>
</protein>
<feature type="signal peptide" evidence="1">
    <location>
        <begin position="1"/>
        <end position="20"/>
    </location>
</feature>
<dbReference type="RefSeq" id="WP_157587649.1">
    <property type="nucleotide sequence ID" value="NZ_WPIN01000009.1"/>
</dbReference>
<name>A0A7K1SGL1_9BACT</name>
<proteinExistence type="predicted"/>
<reference evidence="2 3" key="1">
    <citation type="submission" date="2019-12" db="EMBL/GenBank/DDBJ databases">
        <title>Spirosoma sp. HMF4905 genome sequencing and assembly.</title>
        <authorList>
            <person name="Kang H."/>
            <person name="Cha I."/>
            <person name="Kim H."/>
            <person name="Joh K."/>
        </authorList>
    </citation>
    <scope>NUCLEOTIDE SEQUENCE [LARGE SCALE GENOMIC DNA]</scope>
    <source>
        <strain evidence="2 3">HMF4905</strain>
    </source>
</reference>
<keyword evidence="1" id="KW-0732">Signal</keyword>
<accession>A0A7K1SGL1</accession>
<evidence type="ECO:0000313" key="2">
    <source>
        <dbReference type="EMBL" id="MVM32931.1"/>
    </source>
</evidence>